<feature type="transmembrane region" description="Helical" evidence="1">
    <location>
        <begin position="20"/>
        <end position="39"/>
    </location>
</feature>
<evidence type="ECO:0000313" key="3">
    <source>
        <dbReference type="EMBL" id="HIQ79692.1"/>
    </source>
</evidence>
<dbReference type="AlphaFoldDB" id="A0A9D0ZFI4"/>
<dbReference type="Proteomes" id="UP000886787">
    <property type="component" value="Unassembled WGS sequence"/>
</dbReference>
<protein>
    <submittedName>
        <fullName evidence="3">Sporulation protein</fullName>
    </submittedName>
</protein>
<feature type="transmembrane region" description="Helical" evidence="1">
    <location>
        <begin position="309"/>
        <end position="334"/>
    </location>
</feature>
<sequence length="344" mass="36425">MTQGAADGLLYCAQVLIPSLFPFMVLSSFVVNSGISAALSRILSPVTVHLFRLPGSAGVTILLSMFCGYPVGARGVRSLLDQRLITQQQAARMLYFTVGAGPAFVVFAVGASLLHNTATGVILLIAQVLSQLTLGFFTRFLCKDRPDTLKQSVPKSRPMPLTNALVTSCGDSTLGILQLCGMVVLFSALLGILQSAGGTSLFEKLLTVCGIHSAAASSVLPILLEVTGGCFAAIKTGAPVALLAFAIGWGGICVHFQIYATLGALKVNRALFTFFRFAQGILCAIFTHLIFLIYTPVQTQPVFSNVSAVVPAFSTTVAGSIALVLLSFCFLFSYQKQQKKGRNI</sequence>
<feature type="transmembrane region" description="Helical" evidence="1">
    <location>
        <begin position="175"/>
        <end position="193"/>
    </location>
</feature>
<name>A0A9D0ZFI4_9FIRM</name>
<comment type="caution">
    <text evidence="3">The sequence shown here is derived from an EMBL/GenBank/DDBJ whole genome shotgun (WGS) entry which is preliminary data.</text>
</comment>
<feature type="transmembrane region" description="Helical" evidence="1">
    <location>
        <begin position="274"/>
        <end position="297"/>
    </location>
</feature>
<feature type="transmembrane region" description="Helical" evidence="1">
    <location>
        <begin position="93"/>
        <end position="114"/>
    </location>
</feature>
<organism evidence="3 4">
    <name type="scientific">Candidatus Scatavimonas merdigallinarum</name>
    <dbReference type="NCBI Taxonomy" id="2840914"/>
    <lineage>
        <taxon>Bacteria</taxon>
        <taxon>Bacillati</taxon>
        <taxon>Bacillota</taxon>
        <taxon>Clostridia</taxon>
        <taxon>Eubacteriales</taxon>
        <taxon>Oscillospiraceae</taxon>
        <taxon>Oscillospiraceae incertae sedis</taxon>
        <taxon>Candidatus Scatavimonas</taxon>
    </lineage>
</organism>
<dbReference type="EMBL" id="DVFW01000002">
    <property type="protein sequence ID" value="HIQ79692.1"/>
    <property type="molecule type" value="Genomic_DNA"/>
</dbReference>
<evidence type="ECO:0000256" key="1">
    <source>
        <dbReference type="SAM" id="Phobius"/>
    </source>
</evidence>
<dbReference type="InterPro" id="IPR011642">
    <property type="entry name" value="Gate_dom"/>
</dbReference>
<gene>
    <name evidence="3" type="ORF">IAD32_00205</name>
</gene>
<feature type="domain" description="Nucleoside transporter/FeoB GTPase Gate" evidence="2">
    <location>
        <begin position="15"/>
        <end position="114"/>
    </location>
</feature>
<evidence type="ECO:0000259" key="2">
    <source>
        <dbReference type="Pfam" id="PF07670"/>
    </source>
</evidence>
<keyword evidence="1" id="KW-0812">Transmembrane</keyword>
<dbReference type="Pfam" id="PF07670">
    <property type="entry name" value="Gate"/>
    <property type="match status" value="1"/>
</dbReference>
<reference evidence="3" key="2">
    <citation type="journal article" date="2021" name="PeerJ">
        <title>Extensive microbial diversity within the chicken gut microbiome revealed by metagenomics and culture.</title>
        <authorList>
            <person name="Gilroy R."/>
            <person name="Ravi A."/>
            <person name="Getino M."/>
            <person name="Pursley I."/>
            <person name="Horton D.L."/>
            <person name="Alikhan N.F."/>
            <person name="Baker D."/>
            <person name="Gharbi K."/>
            <person name="Hall N."/>
            <person name="Watson M."/>
            <person name="Adriaenssens E.M."/>
            <person name="Foster-Nyarko E."/>
            <person name="Jarju S."/>
            <person name="Secka A."/>
            <person name="Antonio M."/>
            <person name="Oren A."/>
            <person name="Chaudhuri R.R."/>
            <person name="La Ragione R."/>
            <person name="Hildebrand F."/>
            <person name="Pallen M.J."/>
        </authorList>
    </citation>
    <scope>NUCLEOTIDE SEQUENCE</scope>
    <source>
        <strain evidence="3">ChiSjej1B19-3389</strain>
    </source>
</reference>
<feature type="transmembrane region" description="Helical" evidence="1">
    <location>
        <begin position="121"/>
        <end position="141"/>
    </location>
</feature>
<feature type="transmembrane region" description="Helical" evidence="1">
    <location>
        <begin position="51"/>
        <end position="73"/>
    </location>
</feature>
<accession>A0A9D0ZFI4</accession>
<keyword evidence="1" id="KW-1133">Transmembrane helix</keyword>
<reference evidence="3" key="1">
    <citation type="submission" date="2020-10" db="EMBL/GenBank/DDBJ databases">
        <authorList>
            <person name="Gilroy R."/>
        </authorList>
    </citation>
    <scope>NUCLEOTIDE SEQUENCE</scope>
    <source>
        <strain evidence="3">ChiSjej1B19-3389</strain>
    </source>
</reference>
<keyword evidence="1" id="KW-0472">Membrane</keyword>
<feature type="transmembrane region" description="Helical" evidence="1">
    <location>
        <begin position="240"/>
        <end position="262"/>
    </location>
</feature>
<proteinExistence type="predicted"/>
<evidence type="ECO:0000313" key="4">
    <source>
        <dbReference type="Proteomes" id="UP000886787"/>
    </source>
</evidence>